<dbReference type="Proteomes" id="UP000004550">
    <property type="component" value="Chromosome"/>
</dbReference>
<dbReference type="KEGG" id="sinb:SIDU_05725"/>
<sequence length="67" mass="6877">MGVGFVTVGLFVTVADLRMLLTTAHLLIGMGTVYQGKHRGVGMGGDGEDIAFPALITGGNGDGDNQR</sequence>
<proteinExistence type="predicted"/>
<evidence type="ECO:0000313" key="2">
    <source>
        <dbReference type="Proteomes" id="UP000004550"/>
    </source>
</evidence>
<evidence type="ECO:0000313" key="1">
    <source>
        <dbReference type="EMBL" id="APL94046.1"/>
    </source>
</evidence>
<accession>A0A1L5BMH2</accession>
<protein>
    <submittedName>
        <fullName evidence="1">Uncharacterized protein</fullName>
    </submittedName>
</protein>
<name>A0A1L5BMH2_SPHIB</name>
<reference evidence="1 2" key="1">
    <citation type="journal article" date="2012" name="J. Bacteriol.">
        <title>Genome sequence of Sphingobium indicum B90A, a hexachlorocyclohexane-degrading bacterium.</title>
        <authorList>
            <person name="Anand S."/>
            <person name="Sangwan N."/>
            <person name="Lata P."/>
            <person name="Kaur J."/>
            <person name="Dua A."/>
            <person name="Singh A.K."/>
            <person name="Verma M."/>
            <person name="Kaur J."/>
            <person name="Khurana J.P."/>
            <person name="Khurana P."/>
            <person name="Mathur S."/>
            <person name="Lal R."/>
        </authorList>
    </citation>
    <scope>NUCLEOTIDE SEQUENCE [LARGE SCALE GENOMIC DNA]</scope>
    <source>
        <strain evidence="2">DSM 16412 / CCM 7286 / MTCC 6364 / B90A</strain>
    </source>
</reference>
<dbReference type="EMBL" id="CP013070">
    <property type="protein sequence ID" value="APL94046.1"/>
    <property type="molecule type" value="Genomic_DNA"/>
</dbReference>
<organism evidence="1 2">
    <name type="scientific">Sphingobium indicum (strain DSM 16412 / CCM 7286 / MTCC 6364 / B90A)</name>
    <dbReference type="NCBI Taxonomy" id="861109"/>
    <lineage>
        <taxon>Bacteria</taxon>
        <taxon>Pseudomonadati</taxon>
        <taxon>Pseudomonadota</taxon>
        <taxon>Alphaproteobacteria</taxon>
        <taxon>Sphingomonadales</taxon>
        <taxon>Sphingomonadaceae</taxon>
        <taxon>Sphingobium</taxon>
    </lineage>
</organism>
<dbReference type="AlphaFoldDB" id="A0A1L5BMH2"/>
<gene>
    <name evidence="1" type="ORF">SIDU_05725</name>
</gene>